<organism evidence="1 2">
    <name type="scientific">Paludibacter jiangxiensis</name>
    <dbReference type="NCBI Taxonomy" id="681398"/>
    <lineage>
        <taxon>Bacteria</taxon>
        <taxon>Pseudomonadati</taxon>
        <taxon>Bacteroidota</taxon>
        <taxon>Bacteroidia</taxon>
        <taxon>Bacteroidales</taxon>
        <taxon>Paludibacteraceae</taxon>
        <taxon>Paludibacter</taxon>
    </lineage>
</organism>
<reference evidence="2" key="1">
    <citation type="submission" date="2016-04" db="EMBL/GenBank/DDBJ databases">
        <title>Draft genome sequence of Paludibacter jiangxiensis strain NM7.</title>
        <authorList>
            <person name="Qiu Y."/>
            <person name="Matsuura N."/>
            <person name="Ohashi A."/>
            <person name="Tourlousse M.D."/>
            <person name="Sekiguchi Y."/>
        </authorList>
    </citation>
    <scope>NUCLEOTIDE SEQUENCE [LARGE SCALE GENOMIC DNA]</scope>
    <source>
        <strain evidence="2">NM7</strain>
    </source>
</reference>
<evidence type="ECO:0000313" key="1">
    <source>
        <dbReference type="EMBL" id="GAT64019.1"/>
    </source>
</evidence>
<keyword evidence="2" id="KW-1185">Reference proteome</keyword>
<accession>A0A171AN77</accession>
<dbReference type="STRING" id="681398.PJIAN_4562"/>
<protein>
    <submittedName>
        <fullName evidence="1">Uncharacterized protein</fullName>
    </submittedName>
</protein>
<reference evidence="2" key="2">
    <citation type="journal article" date="2017" name="Genome Announc.">
        <title>Draft genome sequence of Paludibacter jiangxiensis NM7(T), a propionate-producing fermentative bacterium.</title>
        <authorList>
            <person name="Qiu Y.-L."/>
            <person name="Tourlousse D.M."/>
            <person name="Matsuura N."/>
            <person name="Ohashi A."/>
            <person name="Sekiguchi Y."/>
        </authorList>
    </citation>
    <scope>NUCLEOTIDE SEQUENCE [LARGE SCALE GENOMIC DNA]</scope>
    <source>
        <strain evidence="2">NM7</strain>
    </source>
</reference>
<gene>
    <name evidence="1" type="ORF">PJIAN_4562</name>
</gene>
<proteinExistence type="predicted"/>
<dbReference type="Proteomes" id="UP000076586">
    <property type="component" value="Unassembled WGS sequence"/>
</dbReference>
<name>A0A171AN77_9BACT</name>
<comment type="caution">
    <text evidence="1">The sequence shown here is derived from an EMBL/GenBank/DDBJ whole genome shotgun (WGS) entry which is preliminary data.</text>
</comment>
<evidence type="ECO:0000313" key="2">
    <source>
        <dbReference type="Proteomes" id="UP000076586"/>
    </source>
</evidence>
<dbReference type="EMBL" id="BDCR01000004">
    <property type="protein sequence ID" value="GAT64019.1"/>
    <property type="molecule type" value="Genomic_DNA"/>
</dbReference>
<sequence>MPDDVAASPGRLVLANDCCFRFRKATKTFRNSININLLDYPTGALPETDWYLLAYSEVIR</sequence>
<dbReference type="AlphaFoldDB" id="A0A171AN77"/>